<organism evidence="2 3">
    <name type="scientific">Arachis hypogaea</name>
    <name type="common">Peanut</name>
    <dbReference type="NCBI Taxonomy" id="3818"/>
    <lineage>
        <taxon>Eukaryota</taxon>
        <taxon>Viridiplantae</taxon>
        <taxon>Streptophyta</taxon>
        <taxon>Embryophyta</taxon>
        <taxon>Tracheophyta</taxon>
        <taxon>Spermatophyta</taxon>
        <taxon>Magnoliopsida</taxon>
        <taxon>eudicotyledons</taxon>
        <taxon>Gunneridae</taxon>
        <taxon>Pentapetalae</taxon>
        <taxon>rosids</taxon>
        <taxon>fabids</taxon>
        <taxon>Fabales</taxon>
        <taxon>Fabaceae</taxon>
        <taxon>Papilionoideae</taxon>
        <taxon>50 kb inversion clade</taxon>
        <taxon>dalbergioids sensu lato</taxon>
        <taxon>Dalbergieae</taxon>
        <taxon>Pterocarpus clade</taxon>
        <taxon>Arachis</taxon>
    </lineage>
</organism>
<dbReference type="PANTHER" id="PTHR46033:SF8">
    <property type="entry name" value="PROTEIN MAINTENANCE OF MERISTEMS-LIKE"/>
    <property type="match status" value="1"/>
</dbReference>
<dbReference type="InterPro" id="IPR044824">
    <property type="entry name" value="MAIN-like"/>
</dbReference>
<dbReference type="EMBL" id="SDMP01000010">
    <property type="protein sequence ID" value="RYR33501.1"/>
    <property type="molecule type" value="Genomic_DNA"/>
</dbReference>
<dbReference type="AlphaFoldDB" id="A0A445B4C6"/>
<comment type="caution">
    <text evidence="2">The sequence shown here is derived from an EMBL/GenBank/DDBJ whole genome shotgun (WGS) entry which is preliminary data.</text>
</comment>
<dbReference type="Proteomes" id="UP000289738">
    <property type="component" value="Chromosome A10"/>
</dbReference>
<feature type="compositionally biased region" description="Basic and acidic residues" evidence="1">
    <location>
        <begin position="250"/>
        <end position="273"/>
    </location>
</feature>
<evidence type="ECO:0000313" key="2">
    <source>
        <dbReference type="EMBL" id="RYR33501.1"/>
    </source>
</evidence>
<evidence type="ECO:0008006" key="4">
    <source>
        <dbReference type="Google" id="ProtNLM"/>
    </source>
</evidence>
<reference evidence="2 3" key="1">
    <citation type="submission" date="2019-01" db="EMBL/GenBank/DDBJ databases">
        <title>Sequencing of cultivated peanut Arachis hypogaea provides insights into genome evolution and oil improvement.</title>
        <authorList>
            <person name="Chen X."/>
        </authorList>
    </citation>
    <scope>NUCLEOTIDE SEQUENCE [LARGE SCALE GENOMIC DNA]</scope>
    <source>
        <strain evidence="3">cv. Fuhuasheng</strain>
        <tissue evidence="2">Leaves</tissue>
    </source>
</reference>
<keyword evidence="3" id="KW-1185">Reference proteome</keyword>
<dbReference type="GO" id="GO:0010073">
    <property type="term" value="P:meristem maintenance"/>
    <property type="evidence" value="ECO:0007669"/>
    <property type="project" value="InterPro"/>
</dbReference>
<feature type="compositionally biased region" description="Basic and acidic residues" evidence="1">
    <location>
        <begin position="292"/>
        <end position="308"/>
    </location>
</feature>
<gene>
    <name evidence="2" type="ORF">Ahy_A10g048108</name>
</gene>
<proteinExistence type="predicted"/>
<dbReference type="PANTHER" id="PTHR46033">
    <property type="entry name" value="PROTEIN MAIN-LIKE 2"/>
    <property type="match status" value="1"/>
</dbReference>
<evidence type="ECO:0000256" key="1">
    <source>
        <dbReference type="SAM" id="MobiDB-lite"/>
    </source>
</evidence>
<accession>A0A445B4C6</accession>
<evidence type="ECO:0000313" key="3">
    <source>
        <dbReference type="Proteomes" id="UP000289738"/>
    </source>
</evidence>
<protein>
    <recommendedName>
        <fullName evidence="4">Aminotransferase-like plant mobile domain-containing protein</fullName>
    </recommendedName>
</protein>
<sequence>MTDKSNNLVHLRWLPLLWDFAECRAFFWGSAVLVWTYQSLSLAAQWGVTDIAGCTPLLMSWIYQRFPQWCRLDRGVYQYPLAARAGISMRSGSCVIGFLLTGYDLMSLHGKSTMTLPCRLYVRPGFVRRRSGGHGSQPSPYCASISSVFTTLIGKNNSSMESNRYMTTTGQGDYVWWPLKLKEWYDRWHQRFEPNRRIIVHHTFDTRPTLEYYDWWRGACHVRHLSGQEVLEDPRLAELPPDIQLTASQPRDDLTLPQERGHRERQVGKPVRRERARPRQVGVGVESDEEAEYAHQEEHVDIPQDREASPLPPPPSQKVWHSSGSGGAQPLGDWDVSPPGWHEGSPSGTHHEEDEMLDKILLDDAFHLHTAAPLAMDRIAKQFHSVRERSESITRYSALL</sequence>
<feature type="region of interest" description="Disordered" evidence="1">
    <location>
        <begin position="241"/>
        <end position="353"/>
    </location>
</feature>
<name>A0A445B4C6_ARAHY</name>